<evidence type="ECO:0000256" key="2">
    <source>
        <dbReference type="ARBA" id="ARBA00023265"/>
    </source>
</evidence>
<feature type="domain" description="SCP" evidence="4">
    <location>
        <begin position="66"/>
        <end position="198"/>
    </location>
</feature>
<keyword evidence="2" id="KW-0611">Plant defense</keyword>
<dbReference type="FunFam" id="3.40.33.10:FF:000004">
    <property type="entry name" value="CAP, cysteine-rich secretory protein, antigen 5"/>
    <property type="match status" value="1"/>
</dbReference>
<dbReference type="InterPro" id="IPR002413">
    <property type="entry name" value="V5_allergen-like"/>
</dbReference>
<evidence type="ECO:0000256" key="1">
    <source>
        <dbReference type="ARBA" id="ARBA00003143"/>
    </source>
</evidence>
<dbReference type="PRINTS" id="PR00837">
    <property type="entry name" value="V5TPXLIKE"/>
</dbReference>
<gene>
    <name evidence="5" type="ORF">OLC1_LOCUS10804</name>
</gene>
<keyword evidence="2" id="KW-0568">Pathogenesis-related protein</keyword>
<protein>
    <submittedName>
        <fullName evidence="5">OLC1v1038401C1</fullName>
    </submittedName>
</protein>
<dbReference type="PRINTS" id="PR00838">
    <property type="entry name" value="V5ALLERGEN"/>
</dbReference>
<dbReference type="Pfam" id="PF00188">
    <property type="entry name" value="CAP"/>
    <property type="match status" value="1"/>
</dbReference>
<dbReference type="InterPro" id="IPR035940">
    <property type="entry name" value="CAP_sf"/>
</dbReference>
<dbReference type="CDD" id="cd05381">
    <property type="entry name" value="CAP_PR-1"/>
    <property type="match status" value="1"/>
</dbReference>
<evidence type="ECO:0000313" key="5">
    <source>
        <dbReference type="EMBL" id="CAI9101142.1"/>
    </source>
</evidence>
<keyword evidence="3" id="KW-0472">Membrane</keyword>
<feature type="transmembrane region" description="Helical" evidence="3">
    <location>
        <begin position="12"/>
        <end position="33"/>
    </location>
</feature>
<dbReference type="EMBL" id="OX459121">
    <property type="protein sequence ID" value="CAI9101142.1"/>
    <property type="molecule type" value="Genomic_DNA"/>
</dbReference>
<reference evidence="5" key="1">
    <citation type="submission" date="2023-03" db="EMBL/GenBank/DDBJ databases">
        <authorList>
            <person name="Julca I."/>
        </authorList>
    </citation>
    <scope>NUCLEOTIDE SEQUENCE</scope>
</reference>
<dbReference type="Proteomes" id="UP001161247">
    <property type="component" value="Chromosome 4"/>
</dbReference>
<evidence type="ECO:0000259" key="4">
    <source>
        <dbReference type="SMART" id="SM00198"/>
    </source>
</evidence>
<accession>A0AAV1D3G1</accession>
<evidence type="ECO:0000313" key="6">
    <source>
        <dbReference type="Proteomes" id="UP001161247"/>
    </source>
</evidence>
<organism evidence="5 6">
    <name type="scientific">Oldenlandia corymbosa var. corymbosa</name>
    <dbReference type="NCBI Taxonomy" id="529605"/>
    <lineage>
        <taxon>Eukaryota</taxon>
        <taxon>Viridiplantae</taxon>
        <taxon>Streptophyta</taxon>
        <taxon>Embryophyta</taxon>
        <taxon>Tracheophyta</taxon>
        <taxon>Spermatophyta</taxon>
        <taxon>Magnoliopsida</taxon>
        <taxon>eudicotyledons</taxon>
        <taxon>Gunneridae</taxon>
        <taxon>Pentapetalae</taxon>
        <taxon>asterids</taxon>
        <taxon>lamiids</taxon>
        <taxon>Gentianales</taxon>
        <taxon>Rubiaceae</taxon>
        <taxon>Rubioideae</taxon>
        <taxon>Spermacoceae</taxon>
        <taxon>Hedyotis-Oldenlandia complex</taxon>
        <taxon>Oldenlandia</taxon>
    </lineage>
</organism>
<dbReference type="AlphaFoldDB" id="A0AAV1D3G1"/>
<dbReference type="SUPFAM" id="SSF55797">
    <property type="entry name" value="PR-1-like"/>
    <property type="match status" value="1"/>
</dbReference>
<proteinExistence type="predicted"/>
<dbReference type="InterPro" id="IPR001283">
    <property type="entry name" value="CRISP-related"/>
</dbReference>
<comment type="function">
    <text evidence="1">Probably involved in the defense reaction of plants against pathogens.</text>
</comment>
<sequence length="203" mass="22086">MDSSWNSSGTVNILISYMLLFATCFCSVANSTIPPKVQQIAQESASALGQVESSIQNAAGSLLMAGEEKAFLAAHNKARLHAGEPPLVWDAKLAAYARQYAQQRSVDCNMVHSKGPYGENIFWGGGSQWTANDAVAMWIREHRSYDRASMKCEAGKMCGHYTQVVWRDTVRLGCAISRCVSGDTFAVCSYDPPGNYVGENPFA</sequence>
<keyword evidence="3" id="KW-1133">Transmembrane helix</keyword>
<dbReference type="SMART" id="SM00198">
    <property type="entry name" value="SCP"/>
    <property type="match status" value="1"/>
</dbReference>
<dbReference type="InterPro" id="IPR014044">
    <property type="entry name" value="CAP_dom"/>
</dbReference>
<dbReference type="InterPro" id="IPR018244">
    <property type="entry name" value="Allrgn_V5/Tpx1_CS"/>
</dbReference>
<keyword evidence="3" id="KW-0812">Transmembrane</keyword>
<dbReference type="PROSITE" id="PS01009">
    <property type="entry name" value="CRISP_1"/>
    <property type="match status" value="1"/>
</dbReference>
<name>A0AAV1D3G1_OLDCO</name>
<dbReference type="Gene3D" id="3.40.33.10">
    <property type="entry name" value="CAP"/>
    <property type="match status" value="1"/>
</dbReference>
<dbReference type="GO" id="GO:0005576">
    <property type="term" value="C:extracellular region"/>
    <property type="evidence" value="ECO:0007669"/>
    <property type="project" value="InterPro"/>
</dbReference>
<keyword evidence="6" id="KW-1185">Reference proteome</keyword>
<evidence type="ECO:0000256" key="3">
    <source>
        <dbReference type="SAM" id="Phobius"/>
    </source>
</evidence>
<dbReference type="PANTHER" id="PTHR10334">
    <property type="entry name" value="CYSTEINE-RICH SECRETORY PROTEIN-RELATED"/>
    <property type="match status" value="1"/>
</dbReference>